<sequence>MTKPIGRRLFVTAPAALAAITGGLAPSLATAQGAAAPAARPLTIGIGGAVTSLDPHFYNASPNNSLSMHVFDRLVERDAQTRLVPGLALSWTPVSEKVWEFKLRPGVKWHDGRDFTADDVAFTIERAPNVPNSPGGFGGFVRAIQRTEVVDPLTVRFHTAAPSPLLPTDLGSVAVVSRHAGANAGTEDYNSGKAAIGTGPYKVVSYAPGDRTELVRNDDWFGPKQPWARVSYRFIGNDSARTAALLAGDVDLIDQVPTSDLARLRRESRVALAEVQGVRVIYLTFDRSREGAVPFVTDNAGQPLAKNPFNDLRVRQALSLAINREALCRQVMEGTAAPTGQWLPPGSYSYNPEVKPNPFNAERAKALLAEAGFPQGFKLTLHGPNDRYPNDARTIQAVAQMWQRVGIQTSVEALPWTTYSVRSNRQEFAARLAGWGSVTGEASYTLVNITGTYDTAKRMGTNNTARYSNPALDALTERATATLDDKARETLLQEAVKIAMDDLAFTPLFQLVNIWALKRGLAYDARADERTLATGVTPAA</sequence>
<keyword evidence="4 5" id="KW-0732">Signal</keyword>
<dbReference type="RefSeq" id="WP_377049179.1">
    <property type="nucleotide sequence ID" value="NZ_JBHLVZ010000002.1"/>
</dbReference>
<evidence type="ECO:0000256" key="4">
    <source>
        <dbReference type="ARBA" id="ARBA00022729"/>
    </source>
</evidence>
<evidence type="ECO:0000256" key="1">
    <source>
        <dbReference type="ARBA" id="ARBA00004418"/>
    </source>
</evidence>
<organism evidence="7 8">
    <name type="scientific">Muricoccus vinaceus</name>
    <dbReference type="NCBI Taxonomy" id="424704"/>
    <lineage>
        <taxon>Bacteria</taxon>
        <taxon>Pseudomonadati</taxon>
        <taxon>Pseudomonadota</taxon>
        <taxon>Alphaproteobacteria</taxon>
        <taxon>Acetobacterales</taxon>
        <taxon>Roseomonadaceae</taxon>
        <taxon>Muricoccus</taxon>
    </lineage>
</organism>
<dbReference type="CDD" id="cd08498">
    <property type="entry name" value="PBP2_NikA_DppA_OppA_like_2"/>
    <property type="match status" value="1"/>
</dbReference>
<dbReference type="Gene3D" id="3.40.190.10">
    <property type="entry name" value="Periplasmic binding protein-like II"/>
    <property type="match status" value="1"/>
</dbReference>
<keyword evidence="8" id="KW-1185">Reference proteome</keyword>
<dbReference type="EMBL" id="JBHLVZ010000002">
    <property type="protein sequence ID" value="MFC0385058.1"/>
    <property type="molecule type" value="Genomic_DNA"/>
</dbReference>
<evidence type="ECO:0000313" key="8">
    <source>
        <dbReference type="Proteomes" id="UP001589789"/>
    </source>
</evidence>
<dbReference type="SUPFAM" id="SSF53850">
    <property type="entry name" value="Periplasmic binding protein-like II"/>
    <property type="match status" value="1"/>
</dbReference>
<reference evidence="7 8" key="1">
    <citation type="submission" date="2024-09" db="EMBL/GenBank/DDBJ databases">
        <authorList>
            <person name="Sun Q."/>
            <person name="Mori K."/>
        </authorList>
    </citation>
    <scope>NUCLEOTIDE SEQUENCE [LARGE SCALE GENOMIC DNA]</scope>
    <source>
        <strain evidence="7 8">CCM 7468</strain>
    </source>
</reference>
<keyword evidence="3" id="KW-0813">Transport</keyword>
<dbReference type="PROSITE" id="PS51318">
    <property type="entry name" value="TAT"/>
    <property type="match status" value="1"/>
</dbReference>
<evidence type="ECO:0000313" key="7">
    <source>
        <dbReference type="EMBL" id="MFC0385058.1"/>
    </source>
</evidence>
<feature type="domain" description="Solute-binding protein family 5" evidence="6">
    <location>
        <begin position="83"/>
        <end position="454"/>
    </location>
</feature>
<comment type="subcellular location">
    <subcellularLocation>
        <location evidence="1">Periplasm</location>
    </subcellularLocation>
</comment>
<proteinExistence type="inferred from homology"/>
<dbReference type="InterPro" id="IPR006311">
    <property type="entry name" value="TAT_signal"/>
</dbReference>
<evidence type="ECO:0000256" key="2">
    <source>
        <dbReference type="ARBA" id="ARBA00005695"/>
    </source>
</evidence>
<protein>
    <submittedName>
        <fullName evidence="7">ABC transporter substrate-binding protein</fullName>
    </submittedName>
</protein>
<dbReference type="InterPro" id="IPR030678">
    <property type="entry name" value="Peptide/Ni-bd"/>
</dbReference>
<accession>A0ABV6IN80</accession>
<dbReference type="Gene3D" id="3.90.76.10">
    <property type="entry name" value="Dipeptide-binding Protein, Domain 1"/>
    <property type="match status" value="1"/>
</dbReference>
<dbReference type="PANTHER" id="PTHR30290:SF9">
    <property type="entry name" value="OLIGOPEPTIDE-BINDING PROTEIN APPA"/>
    <property type="match status" value="1"/>
</dbReference>
<dbReference type="Pfam" id="PF00496">
    <property type="entry name" value="SBP_bac_5"/>
    <property type="match status" value="1"/>
</dbReference>
<gene>
    <name evidence="7" type="ORF">ACFFIC_05760</name>
</gene>
<feature type="chain" id="PRO_5046515882" evidence="5">
    <location>
        <begin position="32"/>
        <end position="540"/>
    </location>
</feature>
<evidence type="ECO:0000256" key="3">
    <source>
        <dbReference type="ARBA" id="ARBA00022448"/>
    </source>
</evidence>
<comment type="similarity">
    <text evidence="2">Belongs to the bacterial solute-binding protein 5 family.</text>
</comment>
<name>A0ABV6IN80_9PROT</name>
<comment type="caution">
    <text evidence="7">The sequence shown here is derived from an EMBL/GenBank/DDBJ whole genome shotgun (WGS) entry which is preliminary data.</text>
</comment>
<dbReference type="PANTHER" id="PTHR30290">
    <property type="entry name" value="PERIPLASMIC BINDING COMPONENT OF ABC TRANSPORTER"/>
    <property type="match status" value="1"/>
</dbReference>
<feature type="signal peptide" evidence="5">
    <location>
        <begin position="1"/>
        <end position="31"/>
    </location>
</feature>
<evidence type="ECO:0000256" key="5">
    <source>
        <dbReference type="SAM" id="SignalP"/>
    </source>
</evidence>
<dbReference type="InterPro" id="IPR000914">
    <property type="entry name" value="SBP_5_dom"/>
</dbReference>
<dbReference type="Gene3D" id="3.10.105.10">
    <property type="entry name" value="Dipeptide-binding Protein, Domain 3"/>
    <property type="match status" value="1"/>
</dbReference>
<dbReference type="Proteomes" id="UP001589789">
    <property type="component" value="Unassembled WGS sequence"/>
</dbReference>
<evidence type="ECO:0000259" key="6">
    <source>
        <dbReference type="Pfam" id="PF00496"/>
    </source>
</evidence>
<dbReference type="PIRSF" id="PIRSF002741">
    <property type="entry name" value="MppA"/>
    <property type="match status" value="1"/>
</dbReference>
<dbReference type="InterPro" id="IPR039424">
    <property type="entry name" value="SBP_5"/>
</dbReference>